<accession>A0A238XD86</accession>
<evidence type="ECO:0000313" key="3">
    <source>
        <dbReference type="Proteomes" id="UP000198384"/>
    </source>
</evidence>
<proteinExistence type="predicted"/>
<dbReference type="PROSITE" id="PS51340">
    <property type="entry name" value="MOSC"/>
    <property type="match status" value="1"/>
</dbReference>
<dbReference type="RefSeq" id="WP_089381706.1">
    <property type="nucleotide sequence ID" value="NZ_FZNT01000005.1"/>
</dbReference>
<dbReference type="SUPFAM" id="SSF50800">
    <property type="entry name" value="PK beta-barrel domain-like"/>
    <property type="match status" value="1"/>
</dbReference>
<dbReference type="GO" id="GO:0030151">
    <property type="term" value="F:molybdenum ion binding"/>
    <property type="evidence" value="ECO:0007669"/>
    <property type="project" value="InterPro"/>
</dbReference>
<feature type="domain" description="MOSC" evidence="1">
    <location>
        <begin position="28"/>
        <end position="163"/>
    </location>
</feature>
<evidence type="ECO:0000259" key="1">
    <source>
        <dbReference type="PROSITE" id="PS51340"/>
    </source>
</evidence>
<dbReference type="Proteomes" id="UP000198384">
    <property type="component" value="Unassembled WGS sequence"/>
</dbReference>
<sequence length="184" mass="20939">MIVKSVNIGEKRVVNYKGKIVETGIFKSPVNAPIFLGEEDVVNDAVIDRRYHGGIEKAVYAYSEQHYEYWKALYPNLDWNYGMFGENLTISNLEETTIYVGSQYKLGEAIIEITQPREPCSKLGIVFGTQKVVKQFWNSTKSGVYFKVLQTGNVTKDDELVLLKKAKNTPSISEVYETKKLPKK</sequence>
<dbReference type="Pfam" id="PF03473">
    <property type="entry name" value="MOSC"/>
    <property type="match status" value="1"/>
</dbReference>
<name>A0A238XD86_9FLAO</name>
<dbReference type="PANTHER" id="PTHR30212:SF2">
    <property type="entry name" value="PROTEIN YIIM"/>
    <property type="match status" value="1"/>
</dbReference>
<organism evidence="2 3">
    <name type="scientific">Lutibacter agarilyticus</name>
    <dbReference type="NCBI Taxonomy" id="1109740"/>
    <lineage>
        <taxon>Bacteria</taxon>
        <taxon>Pseudomonadati</taxon>
        <taxon>Bacteroidota</taxon>
        <taxon>Flavobacteriia</taxon>
        <taxon>Flavobacteriales</taxon>
        <taxon>Flavobacteriaceae</taxon>
        <taxon>Lutibacter</taxon>
    </lineage>
</organism>
<dbReference type="InterPro" id="IPR011037">
    <property type="entry name" value="Pyrv_Knase-like_insert_dom_sf"/>
</dbReference>
<protein>
    <submittedName>
        <fullName evidence="2">MOSC domain-containing protein YiiM</fullName>
    </submittedName>
</protein>
<keyword evidence="3" id="KW-1185">Reference proteome</keyword>
<dbReference type="InterPro" id="IPR005302">
    <property type="entry name" value="MoCF_Sase_C"/>
</dbReference>
<dbReference type="PANTHER" id="PTHR30212">
    <property type="entry name" value="PROTEIN YIIM"/>
    <property type="match status" value="1"/>
</dbReference>
<dbReference type="OrthoDB" id="9786134at2"/>
<dbReference type="AlphaFoldDB" id="A0A238XD86"/>
<dbReference type="GO" id="GO:0030170">
    <property type="term" value="F:pyridoxal phosphate binding"/>
    <property type="evidence" value="ECO:0007669"/>
    <property type="project" value="InterPro"/>
</dbReference>
<dbReference type="InterPro" id="IPR052353">
    <property type="entry name" value="Benzoxazolinone_Detox_Enz"/>
</dbReference>
<dbReference type="Gene3D" id="2.40.33.20">
    <property type="entry name" value="PK beta-barrel domain-like"/>
    <property type="match status" value="1"/>
</dbReference>
<evidence type="ECO:0000313" key="2">
    <source>
        <dbReference type="EMBL" id="SNR56632.1"/>
    </source>
</evidence>
<gene>
    <name evidence="2" type="ORF">SAMN06265371_105213</name>
</gene>
<reference evidence="2 3" key="1">
    <citation type="submission" date="2017-06" db="EMBL/GenBank/DDBJ databases">
        <authorList>
            <person name="Kim H.J."/>
            <person name="Triplett B.A."/>
        </authorList>
    </citation>
    <scope>NUCLEOTIDE SEQUENCE [LARGE SCALE GENOMIC DNA]</scope>
    <source>
        <strain evidence="2 3">DSM 29150</strain>
    </source>
</reference>
<dbReference type="GO" id="GO:0003824">
    <property type="term" value="F:catalytic activity"/>
    <property type="evidence" value="ECO:0007669"/>
    <property type="project" value="InterPro"/>
</dbReference>
<dbReference type="EMBL" id="FZNT01000005">
    <property type="protein sequence ID" value="SNR56632.1"/>
    <property type="molecule type" value="Genomic_DNA"/>
</dbReference>